<dbReference type="Gene3D" id="3.30.70.270">
    <property type="match status" value="1"/>
</dbReference>
<dbReference type="PANTHER" id="PTHR45138">
    <property type="entry name" value="REGULATORY COMPONENTS OF SENSORY TRANSDUCTION SYSTEM"/>
    <property type="match status" value="1"/>
</dbReference>
<evidence type="ECO:0000259" key="2">
    <source>
        <dbReference type="PROSITE" id="PS50887"/>
    </source>
</evidence>
<dbReference type="GO" id="GO:0052621">
    <property type="term" value="F:diguanylate cyclase activity"/>
    <property type="evidence" value="ECO:0007669"/>
    <property type="project" value="UniProtKB-EC"/>
</dbReference>
<keyword evidence="3" id="KW-0548">Nucleotidyltransferase</keyword>
<feature type="transmembrane region" description="Helical" evidence="1">
    <location>
        <begin position="140"/>
        <end position="158"/>
    </location>
</feature>
<dbReference type="InterPro" id="IPR029787">
    <property type="entry name" value="Nucleotide_cyclase"/>
</dbReference>
<comment type="caution">
    <text evidence="3">The sequence shown here is derived from an EMBL/GenBank/DDBJ whole genome shotgun (WGS) entry which is preliminary data.</text>
</comment>
<dbReference type="RefSeq" id="WP_380061552.1">
    <property type="nucleotide sequence ID" value="NZ_JBHSEI010000006.1"/>
</dbReference>
<dbReference type="PANTHER" id="PTHR45138:SF9">
    <property type="entry name" value="DIGUANYLATE CYCLASE DGCM-RELATED"/>
    <property type="match status" value="1"/>
</dbReference>
<dbReference type="Proteomes" id="UP001595952">
    <property type="component" value="Unassembled WGS sequence"/>
</dbReference>
<proteinExistence type="predicted"/>
<reference evidence="4" key="1">
    <citation type="journal article" date="2019" name="Int. J. Syst. Evol. Microbiol.">
        <title>The Global Catalogue of Microorganisms (GCM) 10K type strain sequencing project: providing services to taxonomists for standard genome sequencing and annotation.</title>
        <authorList>
            <consortium name="The Broad Institute Genomics Platform"/>
            <consortium name="The Broad Institute Genome Sequencing Center for Infectious Disease"/>
            <person name="Wu L."/>
            <person name="Ma J."/>
        </authorList>
    </citation>
    <scope>NUCLEOTIDE SEQUENCE [LARGE SCALE GENOMIC DNA]</scope>
    <source>
        <strain evidence="4">CCUG 55995</strain>
    </source>
</reference>
<dbReference type="EC" id="2.7.7.65" evidence="3"/>
<dbReference type="InterPro" id="IPR043128">
    <property type="entry name" value="Rev_trsase/Diguanyl_cyclase"/>
</dbReference>
<dbReference type="CDD" id="cd01949">
    <property type="entry name" value="GGDEF"/>
    <property type="match status" value="1"/>
</dbReference>
<sequence>MYSLTMKMSGNQRALLCAMSVDSPTLSPERQQRRMLAGLLVLAAVVEAGVALYLTQDPEYIGQLPSVVIGLVVTLILAGLTLQLKVRVAHLHRTVVVLAVTWMLVNIHSLATTHRPVTSGMLLHMVLLALLAFSWLPHRWAVGTVIASYGLLCFGATFSRGPDIAGLLLLGFLLTLTWYLTLHGNQATTERSRSRHLAELAATDPLTGLCNRRSGEAQLEALASEWQNAPDCLSVLVLDLDHFKRINDSLGHAKGDELLVAVSGVLMALTRSDDVVVRWGGEEFLVVLPGLNPKQTHEVGQRILRTIRDLRLPGFPPLTVSGGMAMLNQAANVKALVALADERMYLAKEAGRDQLV</sequence>
<accession>A0ABV9I9J4</accession>
<keyword evidence="1" id="KW-1133">Transmembrane helix</keyword>
<evidence type="ECO:0000313" key="4">
    <source>
        <dbReference type="Proteomes" id="UP001595952"/>
    </source>
</evidence>
<dbReference type="PROSITE" id="PS50887">
    <property type="entry name" value="GGDEF"/>
    <property type="match status" value="1"/>
</dbReference>
<evidence type="ECO:0000256" key="1">
    <source>
        <dbReference type="SAM" id="Phobius"/>
    </source>
</evidence>
<keyword evidence="3" id="KW-0808">Transferase</keyword>
<feature type="transmembrane region" description="Helical" evidence="1">
    <location>
        <begin position="60"/>
        <end position="82"/>
    </location>
</feature>
<dbReference type="SMART" id="SM00267">
    <property type="entry name" value="GGDEF"/>
    <property type="match status" value="1"/>
</dbReference>
<dbReference type="EMBL" id="JBHSEI010000006">
    <property type="protein sequence ID" value="MFC4638543.1"/>
    <property type="molecule type" value="Genomic_DNA"/>
</dbReference>
<feature type="transmembrane region" description="Helical" evidence="1">
    <location>
        <begin position="164"/>
        <end position="182"/>
    </location>
</feature>
<gene>
    <name evidence="3" type="ORF">ACFO0D_09330</name>
</gene>
<keyword evidence="4" id="KW-1185">Reference proteome</keyword>
<dbReference type="SUPFAM" id="SSF55073">
    <property type="entry name" value="Nucleotide cyclase"/>
    <property type="match status" value="1"/>
</dbReference>
<organism evidence="3 4">
    <name type="scientific">Deinococcus hohokamensis</name>
    <dbReference type="NCBI Taxonomy" id="309883"/>
    <lineage>
        <taxon>Bacteria</taxon>
        <taxon>Thermotogati</taxon>
        <taxon>Deinococcota</taxon>
        <taxon>Deinococci</taxon>
        <taxon>Deinococcales</taxon>
        <taxon>Deinococcaceae</taxon>
        <taxon>Deinococcus</taxon>
    </lineage>
</organism>
<evidence type="ECO:0000313" key="3">
    <source>
        <dbReference type="EMBL" id="MFC4638543.1"/>
    </source>
</evidence>
<feature type="transmembrane region" description="Helical" evidence="1">
    <location>
        <begin position="117"/>
        <end position="133"/>
    </location>
</feature>
<dbReference type="InterPro" id="IPR050469">
    <property type="entry name" value="Diguanylate_Cyclase"/>
</dbReference>
<feature type="transmembrane region" description="Helical" evidence="1">
    <location>
        <begin position="94"/>
        <end position="111"/>
    </location>
</feature>
<dbReference type="InterPro" id="IPR000160">
    <property type="entry name" value="GGDEF_dom"/>
</dbReference>
<feature type="transmembrane region" description="Helical" evidence="1">
    <location>
        <begin position="35"/>
        <end position="54"/>
    </location>
</feature>
<keyword evidence="1" id="KW-0812">Transmembrane</keyword>
<dbReference type="Pfam" id="PF00990">
    <property type="entry name" value="GGDEF"/>
    <property type="match status" value="1"/>
</dbReference>
<dbReference type="NCBIfam" id="TIGR00254">
    <property type="entry name" value="GGDEF"/>
    <property type="match status" value="1"/>
</dbReference>
<protein>
    <submittedName>
        <fullName evidence="3">Diguanylate cyclase domain-containing protein</fullName>
        <ecNumber evidence="3">2.7.7.65</ecNumber>
    </submittedName>
</protein>
<keyword evidence="1" id="KW-0472">Membrane</keyword>
<feature type="domain" description="GGDEF" evidence="2">
    <location>
        <begin position="231"/>
        <end position="356"/>
    </location>
</feature>
<name>A0ABV9I9J4_9DEIO</name>